<evidence type="ECO:0000256" key="1">
    <source>
        <dbReference type="SAM" id="Phobius"/>
    </source>
</evidence>
<dbReference type="Pfam" id="PF00188">
    <property type="entry name" value="CAP"/>
    <property type="match status" value="5"/>
</dbReference>
<feature type="chain" id="PRO_5002362177" description="SCP domain-containing protein" evidence="2">
    <location>
        <begin position="27"/>
        <end position="749"/>
    </location>
</feature>
<feature type="transmembrane region" description="Helical" evidence="1">
    <location>
        <begin position="543"/>
        <end position="565"/>
    </location>
</feature>
<reference evidence="4" key="1">
    <citation type="submission" date="2015-04" db="UniProtKB">
        <authorList>
            <consortium name="EnsemblPlants"/>
        </authorList>
    </citation>
    <scope>IDENTIFICATION</scope>
    <source>
        <strain evidence="4">SL10</strain>
    </source>
</reference>
<dbReference type="eggNOG" id="KOG3017">
    <property type="taxonomic scope" value="Eukaryota"/>
</dbReference>
<dbReference type="PANTHER" id="PTHR10334">
    <property type="entry name" value="CYSTEINE-RICH SECRETORY PROTEIN-RELATED"/>
    <property type="match status" value="1"/>
</dbReference>
<evidence type="ECO:0000313" key="4">
    <source>
        <dbReference type="EnsemblPlants" id="ONIVA07G00680.1"/>
    </source>
</evidence>
<dbReference type="Gene3D" id="3.40.33.10">
    <property type="entry name" value="CAP"/>
    <property type="match status" value="5"/>
</dbReference>
<dbReference type="FunFam" id="3.40.33.10:FF:000004">
    <property type="entry name" value="CAP, cysteine-rich secretory protein, antigen 5"/>
    <property type="match status" value="3"/>
</dbReference>
<evidence type="ECO:0000256" key="2">
    <source>
        <dbReference type="SAM" id="SignalP"/>
    </source>
</evidence>
<dbReference type="EnsemblPlants" id="ONIVA07G00680.1">
    <property type="protein sequence ID" value="ONIVA07G00680.1"/>
    <property type="gene ID" value="ONIVA07G00680"/>
</dbReference>
<reference evidence="4" key="2">
    <citation type="submission" date="2018-04" db="EMBL/GenBank/DDBJ databases">
        <title>OnivRS2 (Oryza nivara Reference Sequence Version 2).</title>
        <authorList>
            <person name="Zhang J."/>
            <person name="Kudrna D."/>
            <person name="Lee S."/>
            <person name="Talag J."/>
            <person name="Rajasekar S."/>
            <person name="Welchert J."/>
            <person name="Hsing Y.-I."/>
            <person name="Wing R.A."/>
        </authorList>
    </citation>
    <scope>NUCLEOTIDE SEQUENCE [LARGE SCALE GENOMIC DNA]</scope>
    <source>
        <strain evidence="4">SL10</strain>
    </source>
</reference>
<dbReference type="InterPro" id="IPR035940">
    <property type="entry name" value="CAP_sf"/>
</dbReference>
<dbReference type="HOGENOM" id="CLU_371505_0_0_1"/>
<dbReference type="CDD" id="cd05381">
    <property type="entry name" value="CAP_PR-1"/>
    <property type="match status" value="3"/>
</dbReference>
<dbReference type="PRINTS" id="PR00837">
    <property type="entry name" value="V5TPXLIKE"/>
</dbReference>
<evidence type="ECO:0000313" key="5">
    <source>
        <dbReference type="Proteomes" id="UP000006591"/>
    </source>
</evidence>
<feature type="domain" description="SCP" evidence="3">
    <location>
        <begin position="600"/>
        <end position="737"/>
    </location>
</feature>
<feature type="domain" description="SCP" evidence="3">
    <location>
        <begin position="362"/>
        <end position="500"/>
    </location>
</feature>
<keyword evidence="5" id="KW-1185">Reference proteome</keyword>
<dbReference type="SMART" id="SM00198">
    <property type="entry name" value="SCP"/>
    <property type="match status" value="4"/>
</dbReference>
<proteinExistence type="predicted"/>
<feature type="transmembrane region" description="Helical" evidence="1">
    <location>
        <begin position="577"/>
        <end position="598"/>
    </location>
</feature>
<dbReference type="STRING" id="4536.A0A0E0HW94"/>
<dbReference type="InterPro" id="IPR001283">
    <property type="entry name" value="CRISP-related"/>
</dbReference>
<feature type="transmembrane region" description="Helical" evidence="1">
    <location>
        <begin position="517"/>
        <end position="537"/>
    </location>
</feature>
<dbReference type="PROSITE" id="PS01010">
    <property type="entry name" value="CRISP_2"/>
    <property type="match status" value="3"/>
</dbReference>
<feature type="domain" description="SCP" evidence="3">
    <location>
        <begin position="34"/>
        <end position="139"/>
    </location>
</feature>
<feature type="domain" description="SCP" evidence="3">
    <location>
        <begin position="147"/>
        <end position="284"/>
    </location>
</feature>
<name>A0A0E0HW94_ORYNI</name>
<dbReference type="GO" id="GO:0005576">
    <property type="term" value="C:extracellular region"/>
    <property type="evidence" value="ECO:0007669"/>
    <property type="project" value="InterPro"/>
</dbReference>
<dbReference type="PROSITE" id="PS01009">
    <property type="entry name" value="CRISP_1"/>
    <property type="match status" value="3"/>
</dbReference>
<dbReference type="eggNOG" id="KOG1347">
    <property type="taxonomic scope" value="Eukaryota"/>
</dbReference>
<feature type="signal peptide" evidence="2">
    <location>
        <begin position="1"/>
        <end position="26"/>
    </location>
</feature>
<accession>A0A0E0HW94</accession>
<keyword evidence="1" id="KW-0812">Transmembrane</keyword>
<keyword evidence="1" id="KW-1133">Transmembrane helix</keyword>
<dbReference type="OMA" id="IFIVARY"/>
<keyword evidence="1" id="KW-0472">Membrane</keyword>
<protein>
    <recommendedName>
        <fullName evidence="3">SCP domain-containing protein</fullName>
    </recommendedName>
</protein>
<sequence>MERSVAKMVVAMAAFAMIFMATTTAAQQQQFSAREKAEFVNLHNKARAAVGVGKVAWSDALAAKALEHARYCQKQHILGPYGENLRWSGFGDSTAATPAFAMSYWVGERPYYDYRSNSCVGGEKGAACFAVLVTAIVLGMMAATSTATVQDFLDPHNAARSDVGVAAVTWDDKVAAFAMWYAAQRQGDCKLQHSDYSGGKYGENIFWGSAGADWSPEDAVAAWVKEKQWYDHGRNSCSAPAGNSCGHYTQVVWRNSTAIGCARVVCETGENRVVWYDHGSNSCSAPAGNSCGHYTQVVWRNTTAIGCYRVVCDNSLGVFITCNYSPPGNLALMAWSSARSPAAWLLLAAVLALAAAPCTAQSSPQDFVSPHNAARANVSVAAAAWNDTVAAYAQGYAAQRQGDCKLVHSDSGGRYGENLFWGSAGGNWTAASAVSAWVSEKQWYNHTSNSCSAPAGSSCGHYTQVVWSNSTAIGCARVVCDSNLGVFITCNYSPPGNFLLLLLCGQDAAIAAAAQRYILFCLLDLLFLSLLYPLRIYLRVQLINLPLTACAALVVAVHLPINHLLCLHMETPKISGAVAAAIAAVVVAAAMATTPAMAQNSPQDFVDLHNAARSVEGVGEVVWDDAVAAYAENYAAERAGDCALIHSGSWEKAGYGENLFGGTGGEWTAADAVNMWVGEKDLYDYDSNSCLGSWDSCLHYTQVMWSRTTAIGCARVECDGGGVFITCNYNPAGNFQGERPFERGLTLSA</sequence>
<organism evidence="4">
    <name type="scientific">Oryza nivara</name>
    <name type="common">Indian wild rice</name>
    <name type="synonym">Oryza sativa f. spontanea</name>
    <dbReference type="NCBI Taxonomy" id="4536"/>
    <lineage>
        <taxon>Eukaryota</taxon>
        <taxon>Viridiplantae</taxon>
        <taxon>Streptophyta</taxon>
        <taxon>Embryophyta</taxon>
        <taxon>Tracheophyta</taxon>
        <taxon>Spermatophyta</taxon>
        <taxon>Magnoliopsida</taxon>
        <taxon>Liliopsida</taxon>
        <taxon>Poales</taxon>
        <taxon>Poaceae</taxon>
        <taxon>BOP clade</taxon>
        <taxon>Oryzoideae</taxon>
        <taxon>Oryzeae</taxon>
        <taxon>Oryzinae</taxon>
        <taxon>Oryza</taxon>
    </lineage>
</organism>
<dbReference type="Proteomes" id="UP000006591">
    <property type="component" value="Chromosome 7"/>
</dbReference>
<dbReference type="AlphaFoldDB" id="A0A0E0HW94"/>
<dbReference type="SUPFAM" id="SSF55797">
    <property type="entry name" value="PR-1-like"/>
    <property type="match status" value="5"/>
</dbReference>
<keyword evidence="2" id="KW-0732">Signal</keyword>
<dbReference type="InterPro" id="IPR018244">
    <property type="entry name" value="Allrgn_V5/Tpx1_CS"/>
</dbReference>
<dbReference type="InterPro" id="IPR014044">
    <property type="entry name" value="CAP_dom"/>
</dbReference>
<dbReference type="Gramene" id="ONIVA07G00680.1">
    <property type="protein sequence ID" value="ONIVA07G00680.1"/>
    <property type="gene ID" value="ONIVA07G00680"/>
</dbReference>
<dbReference type="CDD" id="cd05380">
    <property type="entry name" value="CAP_euk"/>
    <property type="match status" value="1"/>
</dbReference>
<evidence type="ECO:0000259" key="3">
    <source>
        <dbReference type="SMART" id="SM00198"/>
    </source>
</evidence>